<dbReference type="InterPro" id="IPR013949">
    <property type="entry name" value="Utp6"/>
</dbReference>
<dbReference type="SUPFAM" id="SSF48452">
    <property type="entry name" value="TPR-like"/>
    <property type="match status" value="1"/>
</dbReference>
<dbReference type="InterPro" id="IPR003107">
    <property type="entry name" value="HAT"/>
</dbReference>
<dbReference type="GO" id="GO:0000462">
    <property type="term" value="P:maturation of SSU-rRNA from tricistronic rRNA transcript (SSU-rRNA, 5.8S rRNA, LSU-rRNA)"/>
    <property type="evidence" value="ECO:0000318"/>
    <property type="project" value="GO_Central"/>
</dbReference>
<evidence type="ECO:0000256" key="1">
    <source>
        <dbReference type="ARBA" id="ARBA00004604"/>
    </source>
</evidence>
<dbReference type="SMART" id="SM00386">
    <property type="entry name" value="HAT"/>
    <property type="match status" value="7"/>
</dbReference>
<dbReference type="InterPro" id="IPR011990">
    <property type="entry name" value="TPR-like_helical_dom_sf"/>
</dbReference>
<dbReference type="Gene3D" id="1.25.40.10">
    <property type="entry name" value="Tetratricopeptide repeat domain"/>
    <property type="match status" value="2"/>
</dbReference>
<dbReference type="HOGENOM" id="CLU_026025_2_0_1"/>
<dbReference type="GO" id="GO:0030515">
    <property type="term" value="F:snoRNA binding"/>
    <property type="evidence" value="ECO:0000318"/>
    <property type="project" value="GO_Central"/>
</dbReference>
<dbReference type="OMA" id="CKQWNAK"/>
<proteinExistence type="inferred from homology"/>
<keyword evidence="4" id="KW-0677">Repeat</keyword>
<dbReference type="Bgee" id="ENSMODG00000019206">
    <property type="expression patterns" value="Expressed in forelimb bud and 21 other cell types or tissues"/>
</dbReference>
<dbReference type="FunCoup" id="F6ZIB6">
    <property type="interactions" value="2781"/>
</dbReference>
<dbReference type="OrthoDB" id="28112at2759"/>
<evidence type="ECO:0000259" key="7">
    <source>
        <dbReference type="Pfam" id="PF24892"/>
    </source>
</evidence>
<reference evidence="8" key="3">
    <citation type="submission" date="2025-09" db="UniProtKB">
        <authorList>
            <consortium name="Ensembl"/>
        </authorList>
    </citation>
    <scope>IDENTIFICATION</scope>
</reference>
<dbReference type="Pfam" id="PF24892">
    <property type="entry name" value="UTP6_C"/>
    <property type="match status" value="1"/>
</dbReference>
<organism evidence="8 9">
    <name type="scientific">Monodelphis domestica</name>
    <name type="common">Gray short-tailed opossum</name>
    <dbReference type="NCBI Taxonomy" id="13616"/>
    <lineage>
        <taxon>Eukaryota</taxon>
        <taxon>Metazoa</taxon>
        <taxon>Chordata</taxon>
        <taxon>Craniata</taxon>
        <taxon>Vertebrata</taxon>
        <taxon>Euteleostomi</taxon>
        <taxon>Mammalia</taxon>
        <taxon>Metatheria</taxon>
        <taxon>Didelphimorphia</taxon>
        <taxon>Didelphidae</taxon>
        <taxon>Monodelphis</taxon>
    </lineage>
</organism>
<comment type="subcellular location">
    <subcellularLocation>
        <location evidence="1">Nucleus</location>
        <location evidence="1">Nucleolus</location>
    </subcellularLocation>
</comment>
<feature type="domain" description="U3 small nucleolar RNA-associated protein 6 N-terminal" evidence="6">
    <location>
        <begin position="9"/>
        <end position="91"/>
    </location>
</feature>
<evidence type="ECO:0000313" key="9">
    <source>
        <dbReference type="Proteomes" id="UP000002280"/>
    </source>
</evidence>
<evidence type="ECO:0000259" key="6">
    <source>
        <dbReference type="Pfam" id="PF08640"/>
    </source>
</evidence>
<dbReference type="GeneTree" id="ENSGT00390000016493"/>
<dbReference type="PANTHER" id="PTHR23271:SF1">
    <property type="entry name" value="U3 SMALL NUCLEOLAR RNA-ASSOCIATED PROTEIN 6 HOMOLOG"/>
    <property type="match status" value="1"/>
</dbReference>
<protein>
    <submittedName>
        <fullName evidence="8">UTP6 small subunit processome component</fullName>
    </submittedName>
</protein>
<dbReference type="FunFam" id="1.25.40.10:FF:001123">
    <property type="entry name" value="UTP6 small subunit processome component"/>
    <property type="match status" value="1"/>
</dbReference>
<evidence type="ECO:0000256" key="3">
    <source>
        <dbReference type="ARBA" id="ARBA00022552"/>
    </source>
</evidence>
<comment type="similarity">
    <text evidence="2">Belongs to the UTP6 family.</text>
</comment>
<dbReference type="FunFam" id="1.25.40.10:FF:000661">
    <property type="entry name" value="UTP6 small subunit processome component"/>
    <property type="match status" value="1"/>
</dbReference>
<dbReference type="InterPro" id="IPR056907">
    <property type="entry name" value="UTP6_C"/>
</dbReference>
<accession>F6ZIB6</accession>
<dbReference type="GO" id="GO:0005694">
    <property type="term" value="C:chromosome"/>
    <property type="evidence" value="ECO:0007669"/>
    <property type="project" value="Ensembl"/>
</dbReference>
<dbReference type="InParanoid" id="F6ZIB6"/>
<evidence type="ECO:0000256" key="2">
    <source>
        <dbReference type="ARBA" id="ARBA00010734"/>
    </source>
</evidence>
<evidence type="ECO:0000313" key="8">
    <source>
        <dbReference type="Ensembl" id="ENSMODP00000023980.1"/>
    </source>
</evidence>
<dbReference type="CTD" id="55813"/>
<dbReference type="eggNOG" id="KOG2396">
    <property type="taxonomic scope" value="Eukaryota"/>
</dbReference>
<dbReference type="InterPro" id="IPR055347">
    <property type="entry name" value="UTP6_N"/>
</dbReference>
<reference evidence="8 9" key="1">
    <citation type="journal article" date="2007" name="Nature">
        <title>Genome of the marsupial Monodelphis domestica reveals innovation in non-coding sequences.</title>
        <authorList>
            <person name="Mikkelsen T.S."/>
            <person name="Wakefield M.J."/>
            <person name="Aken B."/>
            <person name="Amemiya C.T."/>
            <person name="Chang J.L."/>
            <person name="Duke S."/>
            <person name="Garber M."/>
            <person name="Gentles A.J."/>
            <person name="Goodstadt L."/>
            <person name="Heger A."/>
            <person name="Jurka J."/>
            <person name="Kamal M."/>
            <person name="Mauceli E."/>
            <person name="Searle S.M."/>
            <person name="Sharpe T."/>
            <person name="Baker M.L."/>
            <person name="Batzer M.A."/>
            <person name="Benos P.V."/>
            <person name="Belov K."/>
            <person name="Clamp M."/>
            <person name="Cook A."/>
            <person name="Cuff J."/>
            <person name="Das R."/>
            <person name="Davidow L."/>
            <person name="Deakin J.E."/>
            <person name="Fazzari M.J."/>
            <person name="Glass J.L."/>
            <person name="Grabherr M."/>
            <person name="Greally J.M."/>
            <person name="Gu W."/>
            <person name="Hore T.A."/>
            <person name="Huttley G.A."/>
            <person name="Kleber M."/>
            <person name="Jirtle R.L."/>
            <person name="Koina E."/>
            <person name="Lee J.T."/>
            <person name="Mahony S."/>
            <person name="Marra M.A."/>
            <person name="Miller R.D."/>
            <person name="Nicholls R.D."/>
            <person name="Oda M."/>
            <person name="Papenfuss A.T."/>
            <person name="Parra Z.E."/>
            <person name="Pollock D.D."/>
            <person name="Ray D.A."/>
            <person name="Schein J.E."/>
            <person name="Speed T.P."/>
            <person name="Thompson K."/>
            <person name="VandeBerg J.L."/>
            <person name="Wade C.M."/>
            <person name="Walker J.A."/>
            <person name="Waters P.D."/>
            <person name="Webber C."/>
            <person name="Weidman J.R."/>
            <person name="Xie X."/>
            <person name="Zody M.C."/>
            <person name="Baldwin J."/>
            <person name="Abdouelleil A."/>
            <person name="Abdulkadir J."/>
            <person name="Abebe A."/>
            <person name="Abera B."/>
            <person name="Abreu J."/>
            <person name="Acer S.C."/>
            <person name="Aftuck L."/>
            <person name="Alexander A."/>
            <person name="An P."/>
            <person name="Anderson E."/>
            <person name="Anderson S."/>
            <person name="Arachi H."/>
            <person name="Azer M."/>
            <person name="Bachantsang P."/>
            <person name="Barry A."/>
            <person name="Bayul T."/>
            <person name="Berlin A."/>
            <person name="Bessette D."/>
            <person name="Bloom T."/>
            <person name="Bloom T."/>
            <person name="Boguslavskiy L."/>
            <person name="Bonnet C."/>
            <person name="Boukhgalter B."/>
            <person name="Bourzgui I."/>
            <person name="Brown A."/>
            <person name="Cahill P."/>
            <person name="Channer S."/>
            <person name="Cheshatsang Y."/>
            <person name="Chuda L."/>
            <person name="Citroen M."/>
            <person name="Collymore A."/>
            <person name="Cooke P."/>
            <person name="Costello M."/>
            <person name="D'Aco K."/>
            <person name="Daza R."/>
            <person name="De Haan G."/>
            <person name="DeGray S."/>
            <person name="DeMaso C."/>
            <person name="Dhargay N."/>
            <person name="Dooley K."/>
            <person name="Dooley E."/>
            <person name="Doricent M."/>
            <person name="Dorje P."/>
            <person name="Dorjee K."/>
            <person name="Dupes A."/>
            <person name="Elong R."/>
            <person name="Falk J."/>
            <person name="Farina A."/>
            <person name="Faro S."/>
            <person name="Ferguson D."/>
            <person name="Fisher S."/>
            <person name="Foley C.D."/>
            <person name="Franke A."/>
            <person name="Friedrich D."/>
            <person name="Gadbois L."/>
            <person name="Gearin G."/>
            <person name="Gearin C.R."/>
            <person name="Giannoukos G."/>
            <person name="Goode T."/>
            <person name="Graham J."/>
            <person name="Grandbois E."/>
            <person name="Grewal S."/>
            <person name="Gyaltsen K."/>
            <person name="Hafez N."/>
            <person name="Hagos B."/>
            <person name="Hall J."/>
            <person name="Henson C."/>
            <person name="Hollinger A."/>
            <person name="Honan T."/>
            <person name="Huard M.D."/>
            <person name="Hughes L."/>
            <person name="Hurhula B."/>
            <person name="Husby M.E."/>
            <person name="Kamat A."/>
            <person name="Kanga B."/>
            <person name="Kashin S."/>
            <person name="Khazanovich D."/>
            <person name="Kisner P."/>
            <person name="Lance K."/>
            <person name="Lara M."/>
            <person name="Lee W."/>
            <person name="Lennon N."/>
            <person name="Letendre F."/>
            <person name="LeVine R."/>
            <person name="Lipovsky A."/>
            <person name="Liu X."/>
            <person name="Liu J."/>
            <person name="Liu S."/>
            <person name="Lokyitsang T."/>
            <person name="Lokyitsang Y."/>
            <person name="Lubonja R."/>
            <person name="Lui A."/>
            <person name="MacDonald P."/>
            <person name="Magnisalis V."/>
            <person name="Maru K."/>
            <person name="Matthews C."/>
            <person name="McCusker W."/>
            <person name="McDonough S."/>
            <person name="Mehta T."/>
            <person name="Meldrim J."/>
            <person name="Meneus L."/>
            <person name="Mihai O."/>
            <person name="Mihalev A."/>
            <person name="Mihova T."/>
            <person name="Mittelman R."/>
            <person name="Mlenga V."/>
            <person name="Montmayeur A."/>
            <person name="Mulrain L."/>
            <person name="Navidi A."/>
            <person name="Naylor J."/>
            <person name="Negash T."/>
            <person name="Nguyen T."/>
            <person name="Nguyen N."/>
            <person name="Nicol R."/>
            <person name="Norbu C."/>
            <person name="Norbu N."/>
            <person name="Novod N."/>
            <person name="O'Neill B."/>
            <person name="Osman S."/>
            <person name="Markiewicz E."/>
            <person name="Oyono O.L."/>
            <person name="Patti C."/>
            <person name="Phunkhang P."/>
            <person name="Pierre F."/>
            <person name="Priest M."/>
            <person name="Raghuraman S."/>
            <person name="Rege F."/>
            <person name="Reyes R."/>
            <person name="Rise C."/>
            <person name="Rogov P."/>
            <person name="Ross K."/>
            <person name="Ryan E."/>
            <person name="Settipalli S."/>
            <person name="Shea T."/>
            <person name="Sherpa N."/>
            <person name="Shi L."/>
            <person name="Shih D."/>
            <person name="Sparrow T."/>
            <person name="Spaulding J."/>
            <person name="Stalker J."/>
            <person name="Stange-Thomann N."/>
            <person name="Stavropoulos S."/>
            <person name="Stone C."/>
            <person name="Strader C."/>
            <person name="Tesfaye S."/>
            <person name="Thomson T."/>
            <person name="Thoulutsang Y."/>
            <person name="Thoulutsang D."/>
            <person name="Topham K."/>
            <person name="Topping I."/>
            <person name="Tsamla T."/>
            <person name="Vassiliev H."/>
            <person name="Vo A."/>
            <person name="Wangchuk T."/>
            <person name="Wangdi T."/>
            <person name="Weiand M."/>
            <person name="Wilkinson J."/>
            <person name="Wilson A."/>
            <person name="Yadav S."/>
            <person name="Young G."/>
            <person name="Yu Q."/>
            <person name="Zembek L."/>
            <person name="Zhong D."/>
            <person name="Zimmer A."/>
            <person name="Zwirko Z."/>
            <person name="Jaffe D.B."/>
            <person name="Alvarez P."/>
            <person name="Brockman W."/>
            <person name="Butler J."/>
            <person name="Chin C."/>
            <person name="Gnerre S."/>
            <person name="MacCallum I."/>
            <person name="Graves J.A."/>
            <person name="Ponting C.P."/>
            <person name="Breen M."/>
            <person name="Samollow P.B."/>
            <person name="Lander E.S."/>
            <person name="Lindblad-Toh K."/>
        </authorList>
    </citation>
    <scope>NUCLEOTIDE SEQUENCE [LARGE SCALE GENOMIC DNA]</scope>
</reference>
<evidence type="ECO:0000256" key="5">
    <source>
        <dbReference type="ARBA" id="ARBA00023242"/>
    </source>
</evidence>
<dbReference type="GO" id="GO:0032040">
    <property type="term" value="C:small-subunit processome"/>
    <property type="evidence" value="ECO:0000318"/>
    <property type="project" value="GO_Central"/>
</dbReference>
<evidence type="ECO:0000256" key="4">
    <source>
        <dbReference type="ARBA" id="ARBA00022737"/>
    </source>
</evidence>
<name>F6ZIB6_MONDO</name>
<dbReference type="Ensembl" id="ENSMODT00000024404.3">
    <property type="protein sequence ID" value="ENSMODP00000023980.1"/>
    <property type="gene ID" value="ENSMODG00000019206.3"/>
</dbReference>
<feature type="domain" description="U3 small nucleolar RNA-associated protein 6 homolog C-terminal" evidence="7">
    <location>
        <begin position="308"/>
        <end position="578"/>
    </location>
</feature>
<dbReference type="GO" id="GO:0034388">
    <property type="term" value="C:Pwp2p-containing subcomplex of 90S preribosome"/>
    <property type="evidence" value="ECO:0000318"/>
    <property type="project" value="GO_Central"/>
</dbReference>
<gene>
    <name evidence="8" type="primary">UTP6</name>
</gene>
<reference evidence="8" key="2">
    <citation type="submission" date="2025-08" db="UniProtKB">
        <authorList>
            <consortium name="Ensembl"/>
        </authorList>
    </citation>
    <scope>IDENTIFICATION</scope>
</reference>
<sequence length="598" mass="70702">MAEVIEQHIEDRLPELLQLERVGLFTRKEIKAVIRKASALEQKVQRRALFKEDFINYIQYEINLLELIKKRRARTRYIFKKDEIEFSIVHRIQNLFRRATSKWKEDIQLWISHIAFCKKWNNKTQISKIFSSLLAIHPNKPALWIMAAKWEMEDCLSSESARHLFLRALRFHPESPKLFQEYFRMELMNAEKQRKEKQEFERAKIDLDELDYPEEILNGGLARIIYKEAVSKIKGAEFHLSLLSIAKLFTFAQDLQKEIYDHLQVLHGGDPLTWDFVARRELELDSQLPEASTQGKVMKATEVARREERSCAVYEEAIDSLATEAMWKCYITFCLERFNRKTNSKELKEKRQERVVAVFQRAHEARLLSEDLYQPWFDLLMGLGLTEVALGVALGMTDCCGDSITMWQLQLQLLIRLENSEVHKRFEEAFQHLKAKDCLPLWSLWVEWSESAHSEEDTEALFQKSLLATVPADSVIMKEKYLDWAYRTGGHKKAKKVFISLHENRPFSVQFFRRMIQIEKEQETCKMLNLREYYERALREFGSVNSDLWLDYIKEELSHPFGKPENCGQIHWRAMKMLQGELVEEFVAKYSLLQIGQL</sequence>
<dbReference type="KEGG" id="mdo:100023307"/>
<dbReference type="AlphaFoldDB" id="F6ZIB6"/>
<dbReference type="STRING" id="13616.ENSMODP00000023980"/>
<dbReference type="Pfam" id="PF08640">
    <property type="entry name" value="U3_assoc_6"/>
    <property type="match status" value="1"/>
</dbReference>
<dbReference type="Proteomes" id="UP000002280">
    <property type="component" value="Chromosome 2"/>
</dbReference>
<keyword evidence="5" id="KW-0539">Nucleus</keyword>
<dbReference type="GeneID" id="100023307"/>
<keyword evidence="9" id="KW-1185">Reference proteome</keyword>
<dbReference type="PANTHER" id="PTHR23271">
    <property type="entry name" value="HEPATOCELLULAR CARCINOMA-ASSOCIATED ANTIGEN 66"/>
    <property type="match status" value="1"/>
</dbReference>
<keyword evidence="3" id="KW-0698">rRNA processing</keyword>